<dbReference type="SUPFAM" id="SSF50156">
    <property type="entry name" value="PDZ domain-like"/>
    <property type="match status" value="1"/>
</dbReference>
<keyword evidence="10 11" id="KW-0472">Membrane</keyword>
<proteinExistence type="inferred from homology"/>
<dbReference type="GO" id="GO:0004222">
    <property type="term" value="F:metalloendopeptidase activity"/>
    <property type="evidence" value="ECO:0007669"/>
    <property type="project" value="InterPro"/>
</dbReference>
<accession>A0A9D1N4G9</accession>
<dbReference type="EMBL" id="DVNZ01000158">
    <property type="protein sequence ID" value="HIU94503.1"/>
    <property type="molecule type" value="Genomic_DNA"/>
</dbReference>
<feature type="transmembrane region" description="Helical" evidence="11">
    <location>
        <begin position="90"/>
        <end position="115"/>
    </location>
</feature>
<comment type="caution">
    <text evidence="13">The sequence shown here is derived from an EMBL/GenBank/DDBJ whole genome shotgun (WGS) entry which is preliminary data.</text>
</comment>
<keyword evidence="9" id="KW-0482">Metalloprotease</keyword>
<evidence type="ECO:0000313" key="13">
    <source>
        <dbReference type="EMBL" id="HIU94503.1"/>
    </source>
</evidence>
<dbReference type="InterPro" id="IPR041489">
    <property type="entry name" value="PDZ_6"/>
</dbReference>
<name>A0A9D1N4G9_9FIRM</name>
<sequence length="343" mass="37349">MILSLLAALVLLGVLVTVHEFGHYFVGRRLGFTILEFAVGMGPVLLKKTKNGIQYSLRALPIGGMCRFYGEDDDAADARCFNAQKAWKRFLVIAAGPIMNLLLAVLLSIVTLAAYGNYVPTVLEVSGADTPAAAAGVEEGDVLYAVDGRRVTYYSSTSDAVSMIRAADGARAVLTIERDGRRIDLTAEDLYDEEAGYNVLGVTIGATRKTYGLFESIGESFFYLWSMVRETFTFFGSLFRGQVQSTDVAGAVGSIVYISEAVRYGMETTLRILIVLSMSLVIFNLLPIPALDGGRLLFIAIELVRGRPVDPRKEGMVHFVGLVVLLLLMAFLVFNDIANLVRS</sequence>
<evidence type="ECO:0000256" key="10">
    <source>
        <dbReference type="ARBA" id="ARBA00023136"/>
    </source>
</evidence>
<evidence type="ECO:0000256" key="5">
    <source>
        <dbReference type="ARBA" id="ARBA00022692"/>
    </source>
</evidence>
<dbReference type="AlphaFoldDB" id="A0A9D1N4G9"/>
<dbReference type="CDD" id="cd06163">
    <property type="entry name" value="S2P-M50_PDZ_RseP-like"/>
    <property type="match status" value="1"/>
</dbReference>
<dbReference type="PANTHER" id="PTHR42837:SF2">
    <property type="entry name" value="MEMBRANE METALLOPROTEASE ARASP2, CHLOROPLASTIC-RELATED"/>
    <property type="match status" value="1"/>
</dbReference>
<evidence type="ECO:0000256" key="2">
    <source>
        <dbReference type="ARBA" id="ARBA00004141"/>
    </source>
</evidence>
<evidence type="ECO:0000313" key="14">
    <source>
        <dbReference type="Proteomes" id="UP000824128"/>
    </source>
</evidence>
<dbReference type="PROSITE" id="PS50106">
    <property type="entry name" value="PDZ"/>
    <property type="match status" value="1"/>
</dbReference>
<evidence type="ECO:0000256" key="3">
    <source>
        <dbReference type="ARBA" id="ARBA00007931"/>
    </source>
</evidence>
<dbReference type="InterPro" id="IPR004387">
    <property type="entry name" value="Pept_M50_Zn"/>
</dbReference>
<keyword evidence="7" id="KW-0862">Zinc</keyword>
<dbReference type="Pfam" id="PF17820">
    <property type="entry name" value="PDZ_6"/>
    <property type="match status" value="1"/>
</dbReference>
<comment type="subcellular location">
    <subcellularLocation>
        <location evidence="2">Membrane</location>
        <topology evidence="2">Multi-pass membrane protein</topology>
    </subcellularLocation>
</comment>
<dbReference type="GO" id="GO:0006508">
    <property type="term" value="P:proteolysis"/>
    <property type="evidence" value="ECO:0007669"/>
    <property type="project" value="UniProtKB-KW"/>
</dbReference>
<dbReference type="Proteomes" id="UP000824128">
    <property type="component" value="Unassembled WGS sequence"/>
</dbReference>
<evidence type="ECO:0000256" key="9">
    <source>
        <dbReference type="ARBA" id="ARBA00023049"/>
    </source>
</evidence>
<reference evidence="13" key="2">
    <citation type="journal article" date="2021" name="PeerJ">
        <title>Extensive microbial diversity within the chicken gut microbiome revealed by metagenomics and culture.</title>
        <authorList>
            <person name="Gilroy R."/>
            <person name="Ravi A."/>
            <person name="Getino M."/>
            <person name="Pursley I."/>
            <person name="Horton D.L."/>
            <person name="Alikhan N.F."/>
            <person name="Baker D."/>
            <person name="Gharbi K."/>
            <person name="Hall N."/>
            <person name="Watson M."/>
            <person name="Adriaenssens E.M."/>
            <person name="Foster-Nyarko E."/>
            <person name="Jarju S."/>
            <person name="Secka A."/>
            <person name="Antonio M."/>
            <person name="Oren A."/>
            <person name="Chaudhuri R.R."/>
            <person name="La Ragione R."/>
            <person name="Hildebrand F."/>
            <person name="Pallen M.J."/>
        </authorList>
    </citation>
    <scope>NUCLEOTIDE SEQUENCE</scope>
    <source>
        <strain evidence="13">ChiGjej2B2-16831</strain>
    </source>
</reference>
<keyword evidence="6" id="KW-0378">Hydrolase</keyword>
<evidence type="ECO:0000259" key="12">
    <source>
        <dbReference type="PROSITE" id="PS50106"/>
    </source>
</evidence>
<reference evidence="13" key="1">
    <citation type="submission" date="2020-10" db="EMBL/GenBank/DDBJ databases">
        <authorList>
            <person name="Gilroy R."/>
        </authorList>
    </citation>
    <scope>NUCLEOTIDE SEQUENCE</scope>
    <source>
        <strain evidence="13">ChiGjej2B2-16831</strain>
    </source>
</reference>
<comment type="cofactor">
    <cofactor evidence="1">
        <name>Zn(2+)</name>
        <dbReference type="ChEBI" id="CHEBI:29105"/>
    </cofactor>
</comment>
<comment type="similarity">
    <text evidence="3">Belongs to the peptidase M50B family.</text>
</comment>
<evidence type="ECO:0000256" key="8">
    <source>
        <dbReference type="ARBA" id="ARBA00022989"/>
    </source>
</evidence>
<protein>
    <submittedName>
        <fullName evidence="13">Site-2 protease family protein</fullName>
    </submittedName>
</protein>
<feature type="transmembrane region" description="Helical" evidence="11">
    <location>
        <begin position="315"/>
        <end position="334"/>
    </location>
</feature>
<evidence type="ECO:0000256" key="4">
    <source>
        <dbReference type="ARBA" id="ARBA00022670"/>
    </source>
</evidence>
<evidence type="ECO:0000256" key="6">
    <source>
        <dbReference type="ARBA" id="ARBA00022801"/>
    </source>
</evidence>
<dbReference type="SMART" id="SM00228">
    <property type="entry name" value="PDZ"/>
    <property type="match status" value="1"/>
</dbReference>
<dbReference type="InterPro" id="IPR001478">
    <property type="entry name" value="PDZ"/>
</dbReference>
<keyword evidence="5 11" id="KW-0812">Transmembrane</keyword>
<keyword evidence="8 11" id="KW-1133">Transmembrane helix</keyword>
<keyword evidence="4 13" id="KW-0645">Protease</keyword>
<evidence type="ECO:0000256" key="11">
    <source>
        <dbReference type="SAM" id="Phobius"/>
    </source>
</evidence>
<feature type="transmembrane region" description="Helical" evidence="11">
    <location>
        <begin position="272"/>
        <end position="294"/>
    </location>
</feature>
<evidence type="ECO:0000256" key="7">
    <source>
        <dbReference type="ARBA" id="ARBA00022833"/>
    </source>
</evidence>
<feature type="domain" description="PDZ" evidence="12">
    <location>
        <begin position="116"/>
        <end position="179"/>
    </location>
</feature>
<dbReference type="Pfam" id="PF02163">
    <property type="entry name" value="Peptidase_M50"/>
    <property type="match status" value="1"/>
</dbReference>
<dbReference type="InterPro" id="IPR008915">
    <property type="entry name" value="Peptidase_M50"/>
</dbReference>
<dbReference type="PANTHER" id="PTHR42837">
    <property type="entry name" value="REGULATOR OF SIGMA-E PROTEASE RSEP"/>
    <property type="match status" value="1"/>
</dbReference>
<gene>
    <name evidence="13" type="ORF">IAD24_05015</name>
</gene>
<dbReference type="Gene3D" id="2.30.42.10">
    <property type="match status" value="1"/>
</dbReference>
<evidence type="ECO:0000256" key="1">
    <source>
        <dbReference type="ARBA" id="ARBA00001947"/>
    </source>
</evidence>
<dbReference type="GO" id="GO:0016020">
    <property type="term" value="C:membrane"/>
    <property type="evidence" value="ECO:0007669"/>
    <property type="project" value="UniProtKB-SubCell"/>
</dbReference>
<organism evidence="13 14">
    <name type="scientific">Candidatus Aphodomorpha intestinavium</name>
    <dbReference type="NCBI Taxonomy" id="2840672"/>
    <lineage>
        <taxon>Bacteria</taxon>
        <taxon>Bacillati</taxon>
        <taxon>Bacillota</taxon>
        <taxon>Clostridia</taxon>
        <taxon>Eubacteriales</taxon>
        <taxon>Candidatus Aphodomorpha</taxon>
    </lineage>
</organism>
<dbReference type="InterPro" id="IPR036034">
    <property type="entry name" value="PDZ_sf"/>
</dbReference>